<sequence length="103" mass="11785">MSGFEDGLSSGEDDSGDELFTSGLFKVKESDKSAKEEKTQPEKQEDTLAFIRGECSSLRNEDDRGLLESLKEAWNDPKKSTDEKWLIDFFVNERFVSTFFILM</sequence>
<gene>
    <name evidence="1" type="ORF">E2C01_087685</name>
</gene>
<name>A0A5B7JHY2_PORTR</name>
<protein>
    <submittedName>
        <fullName evidence="1">Uncharacterized protein</fullName>
    </submittedName>
</protein>
<comment type="caution">
    <text evidence="1">The sequence shown here is derived from an EMBL/GenBank/DDBJ whole genome shotgun (WGS) entry which is preliminary data.</text>
</comment>
<dbReference type="EMBL" id="VSRR010091831">
    <property type="protein sequence ID" value="MPC92588.1"/>
    <property type="molecule type" value="Genomic_DNA"/>
</dbReference>
<accession>A0A5B7JHY2</accession>
<dbReference type="OrthoDB" id="10252032at2759"/>
<reference evidence="1 2" key="1">
    <citation type="submission" date="2019-05" db="EMBL/GenBank/DDBJ databases">
        <title>Another draft genome of Portunus trituberculatus and its Hox gene families provides insights of decapod evolution.</title>
        <authorList>
            <person name="Jeong J.-H."/>
            <person name="Song I."/>
            <person name="Kim S."/>
            <person name="Choi T."/>
            <person name="Kim D."/>
            <person name="Ryu S."/>
            <person name="Kim W."/>
        </authorList>
    </citation>
    <scope>NUCLEOTIDE SEQUENCE [LARGE SCALE GENOMIC DNA]</scope>
    <source>
        <tissue evidence="1">Muscle</tissue>
    </source>
</reference>
<evidence type="ECO:0000313" key="1">
    <source>
        <dbReference type="EMBL" id="MPC92588.1"/>
    </source>
</evidence>
<evidence type="ECO:0000313" key="2">
    <source>
        <dbReference type="Proteomes" id="UP000324222"/>
    </source>
</evidence>
<dbReference type="AlphaFoldDB" id="A0A5B7JHY2"/>
<organism evidence="1 2">
    <name type="scientific">Portunus trituberculatus</name>
    <name type="common">Swimming crab</name>
    <name type="synonym">Neptunus trituberculatus</name>
    <dbReference type="NCBI Taxonomy" id="210409"/>
    <lineage>
        <taxon>Eukaryota</taxon>
        <taxon>Metazoa</taxon>
        <taxon>Ecdysozoa</taxon>
        <taxon>Arthropoda</taxon>
        <taxon>Crustacea</taxon>
        <taxon>Multicrustacea</taxon>
        <taxon>Malacostraca</taxon>
        <taxon>Eumalacostraca</taxon>
        <taxon>Eucarida</taxon>
        <taxon>Decapoda</taxon>
        <taxon>Pleocyemata</taxon>
        <taxon>Brachyura</taxon>
        <taxon>Eubrachyura</taxon>
        <taxon>Portunoidea</taxon>
        <taxon>Portunidae</taxon>
        <taxon>Portuninae</taxon>
        <taxon>Portunus</taxon>
    </lineage>
</organism>
<keyword evidence="2" id="KW-1185">Reference proteome</keyword>
<proteinExistence type="predicted"/>
<dbReference type="Proteomes" id="UP000324222">
    <property type="component" value="Unassembled WGS sequence"/>
</dbReference>